<evidence type="ECO:0000313" key="2">
    <source>
        <dbReference type="Proteomes" id="UP000265520"/>
    </source>
</evidence>
<dbReference type="AlphaFoldDB" id="A0A392R0I5"/>
<proteinExistence type="predicted"/>
<sequence>VFFDLGPLCLSSHSTFAPSVLRLMELFLDFDGSIAFYSRSGVSIYSGIFQGRVDVFSVGLEAER</sequence>
<organism evidence="1 2">
    <name type="scientific">Trifolium medium</name>
    <dbReference type="NCBI Taxonomy" id="97028"/>
    <lineage>
        <taxon>Eukaryota</taxon>
        <taxon>Viridiplantae</taxon>
        <taxon>Streptophyta</taxon>
        <taxon>Embryophyta</taxon>
        <taxon>Tracheophyta</taxon>
        <taxon>Spermatophyta</taxon>
        <taxon>Magnoliopsida</taxon>
        <taxon>eudicotyledons</taxon>
        <taxon>Gunneridae</taxon>
        <taxon>Pentapetalae</taxon>
        <taxon>rosids</taxon>
        <taxon>fabids</taxon>
        <taxon>Fabales</taxon>
        <taxon>Fabaceae</taxon>
        <taxon>Papilionoideae</taxon>
        <taxon>50 kb inversion clade</taxon>
        <taxon>NPAAA clade</taxon>
        <taxon>Hologalegina</taxon>
        <taxon>IRL clade</taxon>
        <taxon>Trifolieae</taxon>
        <taxon>Trifolium</taxon>
    </lineage>
</organism>
<name>A0A392R0I5_9FABA</name>
<reference evidence="1 2" key="1">
    <citation type="journal article" date="2018" name="Front. Plant Sci.">
        <title>Red Clover (Trifolium pratense) and Zigzag Clover (T. medium) - A Picture of Genomic Similarities and Differences.</title>
        <authorList>
            <person name="Dluhosova J."/>
            <person name="Istvanek J."/>
            <person name="Nedelnik J."/>
            <person name="Repkova J."/>
        </authorList>
    </citation>
    <scope>NUCLEOTIDE SEQUENCE [LARGE SCALE GENOMIC DNA]</scope>
    <source>
        <strain evidence="2">cv. 10/8</strain>
        <tissue evidence="1">Leaf</tissue>
    </source>
</reference>
<evidence type="ECO:0000313" key="1">
    <source>
        <dbReference type="EMBL" id="MCI30111.1"/>
    </source>
</evidence>
<comment type="caution">
    <text evidence="1">The sequence shown here is derived from an EMBL/GenBank/DDBJ whole genome shotgun (WGS) entry which is preliminary data.</text>
</comment>
<protein>
    <submittedName>
        <fullName evidence="1">Uncharacterized protein</fullName>
    </submittedName>
</protein>
<dbReference type="Proteomes" id="UP000265520">
    <property type="component" value="Unassembled WGS sequence"/>
</dbReference>
<accession>A0A392R0I5</accession>
<keyword evidence="2" id="KW-1185">Reference proteome</keyword>
<feature type="non-terminal residue" evidence="1">
    <location>
        <position position="1"/>
    </location>
</feature>
<dbReference type="EMBL" id="LXQA010177131">
    <property type="protein sequence ID" value="MCI30111.1"/>
    <property type="molecule type" value="Genomic_DNA"/>
</dbReference>